<dbReference type="InterPro" id="IPR004320">
    <property type="entry name" value="BPS1_pln"/>
</dbReference>
<dbReference type="Proteomes" id="UP000593562">
    <property type="component" value="Unassembled WGS sequence"/>
</dbReference>
<organism evidence="3 4">
    <name type="scientific">Tripterygium wilfordii</name>
    <name type="common">Thunder God vine</name>
    <dbReference type="NCBI Taxonomy" id="458696"/>
    <lineage>
        <taxon>Eukaryota</taxon>
        <taxon>Viridiplantae</taxon>
        <taxon>Streptophyta</taxon>
        <taxon>Embryophyta</taxon>
        <taxon>Tracheophyta</taxon>
        <taxon>Spermatophyta</taxon>
        <taxon>Magnoliopsida</taxon>
        <taxon>eudicotyledons</taxon>
        <taxon>Gunneridae</taxon>
        <taxon>Pentapetalae</taxon>
        <taxon>rosids</taxon>
        <taxon>fabids</taxon>
        <taxon>Celastrales</taxon>
        <taxon>Celastraceae</taxon>
        <taxon>Tripterygium</taxon>
    </lineage>
</organism>
<dbReference type="Pfam" id="PF03087">
    <property type="entry name" value="BPS1"/>
    <property type="match status" value="1"/>
</dbReference>
<accession>A0A7J7DHG5</accession>
<proteinExistence type="predicted"/>
<protein>
    <recommendedName>
        <fullName evidence="5">DUF241 domain protein</fullName>
    </recommendedName>
</protein>
<dbReference type="AlphaFoldDB" id="A0A7J7DHG5"/>
<dbReference type="GO" id="GO:0048364">
    <property type="term" value="P:root development"/>
    <property type="evidence" value="ECO:0007669"/>
    <property type="project" value="InterPro"/>
</dbReference>
<evidence type="ECO:0008006" key="5">
    <source>
        <dbReference type="Google" id="ProtNLM"/>
    </source>
</evidence>
<dbReference type="InParanoid" id="A0A7J7DHG5"/>
<feature type="coiled-coil region" evidence="1">
    <location>
        <begin position="243"/>
        <end position="270"/>
    </location>
</feature>
<evidence type="ECO:0000256" key="2">
    <source>
        <dbReference type="SAM" id="MobiDB-lite"/>
    </source>
</evidence>
<evidence type="ECO:0000313" key="4">
    <source>
        <dbReference type="Proteomes" id="UP000593562"/>
    </source>
</evidence>
<feature type="compositionally biased region" description="Polar residues" evidence="2">
    <location>
        <begin position="1"/>
        <end position="14"/>
    </location>
</feature>
<name>A0A7J7DHG5_TRIWF</name>
<dbReference type="PANTHER" id="PTHR33070">
    <property type="entry name" value="OS06G0725500 PROTEIN"/>
    <property type="match status" value="1"/>
</dbReference>
<evidence type="ECO:0000256" key="1">
    <source>
        <dbReference type="SAM" id="Coils"/>
    </source>
</evidence>
<dbReference type="EMBL" id="JAAARO010000007">
    <property type="protein sequence ID" value="KAF5745800.1"/>
    <property type="molecule type" value="Genomic_DNA"/>
</dbReference>
<dbReference type="GO" id="GO:0048367">
    <property type="term" value="P:shoot system development"/>
    <property type="evidence" value="ECO:0007669"/>
    <property type="project" value="InterPro"/>
</dbReference>
<keyword evidence="1" id="KW-0175">Coiled coil</keyword>
<keyword evidence="4" id="KW-1185">Reference proteome</keyword>
<feature type="region of interest" description="Disordered" evidence="2">
    <location>
        <begin position="1"/>
        <end position="21"/>
    </location>
</feature>
<dbReference type="PANTHER" id="PTHR33070:SF129">
    <property type="entry name" value="DUF241 DOMAIN PROTEIN"/>
    <property type="match status" value="1"/>
</dbReference>
<comment type="caution">
    <text evidence="3">The sequence shown here is derived from an EMBL/GenBank/DDBJ whole genome shotgun (WGS) entry which is preliminary data.</text>
</comment>
<gene>
    <name evidence="3" type="ORF">HS088_TW07G01394</name>
</gene>
<sequence>MASLASHTRSNSLPSRPHPFTSEFEDHLRRLRSSEASSSAISHQLSGLEDLHDCVDKFLLLPLTQQSLAQHQREGCVDELLDGSLKLLDMCGTAKDALLQTKESTLALQSVLRRRHGGEFRIEGEVKEYLASRKAVKKAICKALGNLKGKEKENSFLINEDEESSIAMLKEVEPVSLKVFESLLSFISGTKTSKLGGWSLVSKIVKSKRIEREEGQRKTNEFEDVDAALCIFAGRKASKFEDIAKVQHQLESLELYIQDLEEGLDGLCRKLIKTRVSLLNILNH</sequence>
<reference evidence="3 4" key="1">
    <citation type="journal article" date="2020" name="Nat. Commun.">
        <title>Genome of Tripterygium wilfordii and identification of cytochrome P450 involved in triptolide biosynthesis.</title>
        <authorList>
            <person name="Tu L."/>
            <person name="Su P."/>
            <person name="Zhang Z."/>
            <person name="Gao L."/>
            <person name="Wang J."/>
            <person name="Hu T."/>
            <person name="Zhou J."/>
            <person name="Zhang Y."/>
            <person name="Zhao Y."/>
            <person name="Liu Y."/>
            <person name="Song Y."/>
            <person name="Tong Y."/>
            <person name="Lu Y."/>
            <person name="Yang J."/>
            <person name="Xu C."/>
            <person name="Jia M."/>
            <person name="Peters R.J."/>
            <person name="Huang L."/>
            <person name="Gao W."/>
        </authorList>
    </citation>
    <scope>NUCLEOTIDE SEQUENCE [LARGE SCALE GENOMIC DNA]</scope>
    <source>
        <strain evidence="4">cv. XIE 37</strain>
        <tissue evidence="3">Leaf</tissue>
    </source>
</reference>
<evidence type="ECO:0000313" key="3">
    <source>
        <dbReference type="EMBL" id="KAF5745800.1"/>
    </source>
</evidence>